<evidence type="ECO:0000256" key="1">
    <source>
        <dbReference type="SAM" id="MobiDB-lite"/>
    </source>
</evidence>
<dbReference type="AlphaFoldDB" id="A0A6J5XMN1"/>
<gene>
    <name evidence="2" type="ORF">ORAREDHAP_LOCUS36122</name>
</gene>
<proteinExistence type="predicted"/>
<dbReference type="EMBL" id="CAEKKB010000006">
    <property type="protein sequence ID" value="CAB4313265.1"/>
    <property type="molecule type" value="Genomic_DNA"/>
</dbReference>
<dbReference type="Proteomes" id="UP000507245">
    <property type="component" value="Unassembled WGS sequence"/>
</dbReference>
<organism evidence="2 3">
    <name type="scientific">Prunus armeniaca</name>
    <name type="common">Apricot</name>
    <name type="synonym">Armeniaca vulgaris</name>
    <dbReference type="NCBI Taxonomy" id="36596"/>
    <lineage>
        <taxon>Eukaryota</taxon>
        <taxon>Viridiplantae</taxon>
        <taxon>Streptophyta</taxon>
        <taxon>Embryophyta</taxon>
        <taxon>Tracheophyta</taxon>
        <taxon>Spermatophyta</taxon>
        <taxon>Magnoliopsida</taxon>
        <taxon>eudicotyledons</taxon>
        <taxon>Gunneridae</taxon>
        <taxon>Pentapetalae</taxon>
        <taxon>rosids</taxon>
        <taxon>fabids</taxon>
        <taxon>Rosales</taxon>
        <taxon>Rosaceae</taxon>
        <taxon>Amygdaloideae</taxon>
        <taxon>Amygdaleae</taxon>
        <taxon>Prunus</taxon>
    </lineage>
</organism>
<sequence length="149" mass="16632">MVTASENTSSTLIVPTPKKSNTTRLVQTMIESIPVNLYPTDSVMMTSTSETSEESQKDNSVENAKLQGAKPPSSPKAHAVESISQEVYPYSFKGKNKVIIMKKKVVNIPHPQRKLVQKGKTTDVLRDQIPYQRGQSRNLKISRGPTWVY</sequence>
<evidence type="ECO:0000313" key="3">
    <source>
        <dbReference type="Proteomes" id="UP000507245"/>
    </source>
</evidence>
<evidence type="ECO:0000313" key="2">
    <source>
        <dbReference type="EMBL" id="CAB4313265.1"/>
    </source>
</evidence>
<reference evidence="3" key="1">
    <citation type="journal article" date="2020" name="Genome Biol.">
        <title>Gamete binning: chromosome-level and haplotype-resolved genome assembly enabled by high-throughput single-cell sequencing of gamete genomes.</title>
        <authorList>
            <person name="Campoy J.A."/>
            <person name="Sun H."/>
            <person name="Goel M."/>
            <person name="Jiao W.-B."/>
            <person name="Folz-Donahue K."/>
            <person name="Wang N."/>
            <person name="Rubio M."/>
            <person name="Liu C."/>
            <person name="Kukat C."/>
            <person name="Ruiz D."/>
            <person name="Huettel B."/>
            <person name="Schneeberger K."/>
        </authorList>
    </citation>
    <scope>NUCLEOTIDE SEQUENCE [LARGE SCALE GENOMIC DNA]</scope>
    <source>
        <strain evidence="3">cv. Rojo Pasion</strain>
    </source>
</reference>
<keyword evidence="3" id="KW-1185">Reference proteome</keyword>
<protein>
    <submittedName>
        <fullName evidence="2">Uncharacterized protein</fullName>
    </submittedName>
</protein>
<accession>A0A6J5XMN1</accession>
<feature type="region of interest" description="Disordered" evidence="1">
    <location>
        <begin position="45"/>
        <end position="80"/>
    </location>
</feature>
<name>A0A6J5XMN1_PRUAR</name>